<feature type="domain" description="HTH tetR-type" evidence="3">
    <location>
        <begin position="23"/>
        <end position="83"/>
    </location>
</feature>
<dbReference type="PANTHER" id="PTHR43479:SF11">
    <property type="entry name" value="ACREF_ENVCD OPERON REPRESSOR-RELATED"/>
    <property type="match status" value="1"/>
</dbReference>
<dbReference type="AlphaFoldDB" id="A0A7X3FEN6"/>
<dbReference type="InterPro" id="IPR050624">
    <property type="entry name" value="HTH-type_Tx_Regulator"/>
</dbReference>
<protein>
    <submittedName>
        <fullName evidence="4">TetR family transcriptional regulator</fullName>
    </submittedName>
</protein>
<organism evidence="4 5">
    <name type="scientific">Paenibacillus lutrae</name>
    <dbReference type="NCBI Taxonomy" id="2078573"/>
    <lineage>
        <taxon>Bacteria</taxon>
        <taxon>Bacillati</taxon>
        <taxon>Bacillota</taxon>
        <taxon>Bacilli</taxon>
        <taxon>Bacillales</taxon>
        <taxon>Paenibacillaceae</taxon>
        <taxon>Paenibacillus</taxon>
    </lineage>
</organism>
<evidence type="ECO:0000313" key="4">
    <source>
        <dbReference type="EMBL" id="MVO98232.1"/>
    </source>
</evidence>
<dbReference type="Pfam" id="PF00440">
    <property type="entry name" value="TetR_N"/>
    <property type="match status" value="1"/>
</dbReference>
<dbReference type="PROSITE" id="PS50977">
    <property type="entry name" value="HTH_TETR_2"/>
    <property type="match status" value="1"/>
</dbReference>
<dbReference type="InterPro" id="IPR009057">
    <property type="entry name" value="Homeodomain-like_sf"/>
</dbReference>
<reference evidence="4 5" key="1">
    <citation type="journal article" date="2019" name="Microorganisms">
        <title>Paenibacillus lutrae sp. nov., A Chitinolytic Species Isolated from A River Otter in Castril Natural Park, Granada, Spain.</title>
        <authorList>
            <person name="Rodriguez M."/>
            <person name="Reina J.C."/>
            <person name="Bejar V."/>
            <person name="Llamas I."/>
        </authorList>
    </citation>
    <scope>NUCLEOTIDE SEQUENCE [LARGE SCALE GENOMIC DNA]</scope>
    <source>
        <strain evidence="4 5">N10</strain>
    </source>
</reference>
<dbReference type="PANTHER" id="PTHR43479">
    <property type="entry name" value="ACREF/ENVCD OPERON REPRESSOR-RELATED"/>
    <property type="match status" value="1"/>
</dbReference>
<dbReference type="OrthoDB" id="8688418at2"/>
<sequence>MNFRKEGACNLNPKPTLRDKKKEATAHALAEAAFKLALEQGMDGFIVEDVVQQAGFSRRTFANYFSCKEEAVAAYFIGSASNEDETLLFADLPPDATPLDALYSLLKMQFTSEFLYKLRQFVSLANQYPSLEPYILSVFRRLQMAAQEVLEKFSHGRYSEGYTHLLAGAVYGAFVPILDGRLNVLLPGEAPDDRSGAMSFDQYLNSMFGYLHNGF</sequence>
<dbReference type="EMBL" id="RHLK01000001">
    <property type="protein sequence ID" value="MVO98232.1"/>
    <property type="molecule type" value="Genomic_DNA"/>
</dbReference>
<dbReference type="GO" id="GO:0003677">
    <property type="term" value="F:DNA binding"/>
    <property type="evidence" value="ECO:0007669"/>
    <property type="project" value="UniProtKB-UniRule"/>
</dbReference>
<gene>
    <name evidence="4" type="ORF">EDM21_01535</name>
</gene>
<accession>A0A7X3FEN6</accession>
<dbReference type="Gene3D" id="1.10.357.10">
    <property type="entry name" value="Tetracycline Repressor, domain 2"/>
    <property type="match status" value="1"/>
</dbReference>
<dbReference type="InterPro" id="IPR001647">
    <property type="entry name" value="HTH_TetR"/>
</dbReference>
<dbReference type="SUPFAM" id="SSF46689">
    <property type="entry name" value="Homeodomain-like"/>
    <property type="match status" value="1"/>
</dbReference>
<feature type="DNA-binding region" description="H-T-H motif" evidence="2">
    <location>
        <begin position="46"/>
        <end position="65"/>
    </location>
</feature>
<evidence type="ECO:0000256" key="2">
    <source>
        <dbReference type="PROSITE-ProRule" id="PRU00335"/>
    </source>
</evidence>
<comment type="caution">
    <text evidence="4">The sequence shown here is derived from an EMBL/GenBank/DDBJ whole genome shotgun (WGS) entry which is preliminary data.</text>
</comment>
<evidence type="ECO:0000259" key="3">
    <source>
        <dbReference type="PROSITE" id="PS50977"/>
    </source>
</evidence>
<name>A0A7X3FEN6_9BACL</name>
<dbReference type="Proteomes" id="UP000490800">
    <property type="component" value="Unassembled WGS sequence"/>
</dbReference>
<keyword evidence="5" id="KW-1185">Reference proteome</keyword>
<evidence type="ECO:0000313" key="5">
    <source>
        <dbReference type="Proteomes" id="UP000490800"/>
    </source>
</evidence>
<evidence type="ECO:0000256" key="1">
    <source>
        <dbReference type="ARBA" id="ARBA00023125"/>
    </source>
</evidence>
<keyword evidence="1 2" id="KW-0238">DNA-binding</keyword>
<proteinExistence type="predicted"/>